<dbReference type="AlphaFoldDB" id="A0A0P1AZD1"/>
<organism evidence="1 2">
    <name type="scientific">Plasmopara halstedii</name>
    <name type="common">Downy mildew of sunflower</name>
    <dbReference type="NCBI Taxonomy" id="4781"/>
    <lineage>
        <taxon>Eukaryota</taxon>
        <taxon>Sar</taxon>
        <taxon>Stramenopiles</taxon>
        <taxon>Oomycota</taxon>
        <taxon>Peronosporomycetes</taxon>
        <taxon>Peronosporales</taxon>
        <taxon>Peronosporaceae</taxon>
        <taxon>Plasmopara</taxon>
    </lineage>
</organism>
<evidence type="ECO:0000313" key="1">
    <source>
        <dbReference type="EMBL" id="CEG46521.1"/>
    </source>
</evidence>
<dbReference type="RefSeq" id="XP_024582890.1">
    <property type="nucleotide sequence ID" value="XM_024717386.1"/>
</dbReference>
<dbReference type="GeneID" id="36397976"/>
<dbReference type="EMBL" id="CCYD01002047">
    <property type="protein sequence ID" value="CEG46521.1"/>
    <property type="molecule type" value="Genomic_DNA"/>
</dbReference>
<proteinExistence type="predicted"/>
<accession>A0A0P1AZD1</accession>
<reference evidence="2" key="1">
    <citation type="submission" date="2014-09" db="EMBL/GenBank/DDBJ databases">
        <authorList>
            <person name="Sharma Rahul"/>
            <person name="Thines Marco"/>
        </authorList>
    </citation>
    <scope>NUCLEOTIDE SEQUENCE [LARGE SCALE GENOMIC DNA]</scope>
</reference>
<evidence type="ECO:0000313" key="2">
    <source>
        <dbReference type="Proteomes" id="UP000054928"/>
    </source>
</evidence>
<protein>
    <submittedName>
        <fullName evidence="1">Uncharacterized protein</fullName>
    </submittedName>
</protein>
<keyword evidence="2" id="KW-1185">Reference proteome</keyword>
<name>A0A0P1AZD1_PLAHL</name>
<sequence>MAKDPRWEKVAGQIKKEHAFCMKAQIPIDYVLKLSWLDVERPNILENQDFKDWVSYSVLLKYSNSENTDDLTALIILKESAQTDTTTLIERLKQATSVKTRSPWNHQVCELMIYYRAKEDQLLISAWVDYVSTLDVQPLGWNIATILSTIVPINHFINTVVLKAKAVNRVQILHPLIRAMTETKQKYKMLFKAS</sequence>
<dbReference type="Proteomes" id="UP000054928">
    <property type="component" value="Unassembled WGS sequence"/>
</dbReference>